<dbReference type="PATRIC" id="fig|345073.21.peg.1174"/>
<accession>A0A0H3AKB3</accession>
<dbReference type="eggNOG" id="COG1187">
    <property type="taxonomic scope" value="Bacteria"/>
</dbReference>
<evidence type="ECO:0000256" key="5">
    <source>
        <dbReference type="SAM" id="MobiDB-lite"/>
    </source>
</evidence>
<feature type="region of interest" description="Disordered" evidence="5">
    <location>
        <begin position="56"/>
        <end position="108"/>
    </location>
</feature>
<dbReference type="NCBIfam" id="NF008487">
    <property type="entry name" value="PRK11394.1"/>
    <property type="match status" value="1"/>
</dbReference>
<dbReference type="EC" id="5.4.99.-" evidence="4"/>
<evidence type="ECO:0000313" key="8">
    <source>
        <dbReference type="Proteomes" id="UP000000249"/>
    </source>
</evidence>
<dbReference type="PANTHER" id="PTHR47683">
    <property type="entry name" value="PSEUDOURIDINE SYNTHASE FAMILY PROTEIN-RELATED"/>
    <property type="match status" value="1"/>
</dbReference>
<dbReference type="InterPro" id="IPR006145">
    <property type="entry name" value="PsdUridine_synth_RsuA/RluA"/>
</dbReference>
<dbReference type="GO" id="GO:0003723">
    <property type="term" value="F:RNA binding"/>
    <property type="evidence" value="ECO:0007669"/>
    <property type="project" value="InterPro"/>
</dbReference>
<dbReference type="CDD" id="cd02566">
    <property type="entry name" value="PseudoU_synth_RluE"/>
    <property type="match status" value="1"/>
</dbReference>
<feature type="compositionally biased region" description="Basic residues" evidence="5">
    <location>
        <begin position="85"/>
        <end position="96"/>
    </location>
</feature>
<dbReference type="InterPro" id="IPR020094">
    <property type="entry name" value="TruA/RsuA/RluB/E/F_N"/>
</dbReference>
<dbReference type="SUPFAM" id="SSF55120">
    <property type="entry name" value="Pseudouridine synthase"/>
    <property type="match status" value="1"/>
</dbReference>
<dbReference type="KEGG" id="vco:VC0395_A0710"/>
<dbReference type="InterPro" id="IPR000748">
    <property type="entry name" value="PsdUridine_synth_RsuA/RluB/E/F"/>
</dbReference>
<dbReference type="Gene3D" id="3.30.70.580">
    <property type="entry name" value="Pseudouridine synthase I, catalytic domain, N-terminal subdomain"/>
    <property type="match status" value="1"/>
</dbReference>
<dbReference type="Pfam" id="PF00849">
    <property type="entry name" value="PseudoU_synth_2"/>
    <property type="match status" value="1"/>
</dbReference>
<keyword evidence="2" id="KW-0698">rRNA processing</keyword>
<evidence type="ECO:0000259" key="6">
    <source>
        <dbReference type="Pfam" id="PF00849"/>
    </source>
</evidence>
<dbReference type="PANTHER" id="PTHR47683:SF2">
    <property type="entry name" value="RNA-BINDING S4 DOMAIN-CONTAINING PROTEIN"/>
    <property type="match status" value="1"/>
</dbReference>
<dbReference type="EMBL" id="CP000627">
    <property type="protein sequence ID" value="ABQ21037.1"/>
    <property type="molecule type" value="Genomic_DNA"/>
</dbReference>
<feature type="domain" description="Pseudouridine synthase RsuA/RluA-like" evidence="6">
    <location>
        <begin position="115"/>
        <end position="259"/>
    </location>
</feature>
<evidence type="ECO:0000256" key="1">
    <source>
        <dbReference type="ARBA" id="ARBA00008348"/>
    </source>
</evidence>
<dbReference type="GO" id="GO:0001522">
    <property type="term" value="P:pseudouridine synthesis"/>
    <property type="evidence" value="ECO:0007669"/>
    <property type="project" value="InterPro"/>
</dbReference>
<dbReference type="GO" id="GO:0009982">
    <property type="term" value="F:pseudouridine synthase activity"/>
    <property type="evidence" value="ECO:0007669"/>
    <property type="project" value="InterPro"/>
</dbReference>
<evidence type="ECO:0000256" key="2">
    <source>
        <dbReference type="ARBA" id="ARBA00022552"/>
    </source>
</evidence>
<dbReference type="PROSITE" id="PS01149">
    <property type="entry name" value="PSI_RSU"/>
    <property type="match status" value="1"/>
</dbReference>
<dbReference type="AlphaFoldDB" id="A0A0H3AKB3"/>
<dbReference type="InterPro" id="IPR050343">
    <property type="entry name" value="RsuA_PseudoU_synthase"/>
</dbReference>
<organism evidence="7 8">
    <name type="scientific">Vibrio cholerae serotype O1 (strain ATCC 39541 / Classical Ogawa 395 / O395)</name>
    <dbReference type="NCBI Taxonomy" id="345073"/>
    <lineage>
        <taxon>Bacteria</taxon>
        <taxon>Pseudomonadati</taxon>
        <taxon>Pseudomonadota</taxon>
        <taxon>Gammaproteobacteria</taxon>
        <taxon>Vibrionales</taxon>
        <taxon>Vibrionaceae</taxon>
        <taxon>Vibrio</taxon>
    </lineage>
</organism>
<evidence type="ECO:0000256" key="4">
    <source>
        <dbReference type="RuleBase" id="RU003887"/>
    </source>
</evidence>
<keyword evidence="3 4" id="KW-0413">Isomerase</keyword>
<dbReference type="Gene3D" id="3.30.70.1560">
    <property type="entry name" value="Alpha-L RNA-binding motif"/>
    <property type="match status" value="1"/>
</dbReference>
<dbReference type="GO" id="GO:0006364">
    <property type="term" value="P:rRNA processing"/>
    <property type="evidence" value="ECO:0007669"/>
    <property type="project" value="UniProtKB-KW"/>
</dbReference>
<sequence>MKVFIIKQIEDNSLLSCSLNLFQGANDSRSRLYGKLSNTVYLHFCKVLNMSSRLSSDATSSSSDQRKSHFKQRAAKNAGHPPTRANRKSVANKKKNATQTALSPKRPLSPAERKVILFNKPYDTLSQFTDGDGRKTLADYIPIKDVYAAGRLDRDSEGLLILTNDGILQARLTQPQSKAPKTYWVQVEGSPQESDLEALRHGVTLKDGPTLPAKVDIMPEPTLWPRNPPVRFRAAIPTTWLAITLMEGRNRQVRRMTAHIGFPTLRLIRYSMGDWNLGDLQPGEWREVTL</sequence>
<dbReference type="InterPro" id="IPR042092">
    <property type="entry name" value="PsdUridine_s_RsuA/RluB/E/F_cat"/>
</dbReference>
<gene>
    <name evidence="7" type="ordered locus">VC0395_A0710</name>
</gene>
<dbReference type="Proteomes" id="UP000000249">
    <property type="component" value="Chromosome 1"/>
</dbReference>
<dbReference type="InterPro" id="IPR018496">
    <property type="entry name" value="PsdUridine_synth_RsuA/RluB_CS"/>
</dbReference>
<name>A0A0H3AKB3_VIBC3</name>
<evidence type="ECO:0000313" key="7">
    <source>
        <dbReference type="EMBL" id="ABQ21037.1"/>
    </source>
</evidence>
<dbReference type="KEGG" id="vcr:VC395_1207"/>
<comment type="similarity">
    <text evidence="1 4">Belongs to the pseudouridine synthase RsuA family.</text>
</comment>
<dbReference type="GO" id="GO:0140098">
    <property type="term" value="F:catalytic activity, acting on RNA"/>
    <property type="evidence" value="ECO:0007669"/>
    <property type="project" value="UniProtKB-ARBA"/>
</dbReference>
<dbReference type="NCBIfam" id="TIGR00093">
    <property type="entry name" value="pseudouridine synthase"/>
    <property type="match status" value="1"/>
</dbReference>
<evidence type="ECO:0000256" key="3">
    <source>
        <dbReference type="ARBA" id="ARBA00023235"/>
    </source>
</evidence>
<proteinExistence type="inferred from homology"/>
<protein>
    <recommendedName>
        <fullName evidence="4">Pseudouridine synthase</fullName>
        <ecNumber evidence="4">5.4.99.-</ecNumber>
    </recommendedName>
</protein>
<dbReference type="InterPro" id="IPR020103">
    <property type="entry name" value="PsdUridine_synth_cat_dom_sf"/>
</dbReference>
<reference evidence="7 8" key="1">
    <citation type="submission" date="2007-03" db="EMBL/GenBank/DDBJ databases">
        <authorList>
            <person name="Heidelberg J."/>
        </authorList>
    </citation>
    <scope>NUCLEOTIDE SEQUENCE [LARGE SCALE GENOMIC DNA]</scope>
    <source>
        <strain evidence="8">ATCC 39541 / Classical Ogawa 395 / O395</strain>
    </source>
</reference>